<reference evidence="2 3" key="1">
    <citation type="journal article" date="2019" name="Commun. Biol.">
        <title>The bagworm genome reveals a unique fibroin gene that provides high tensile strength.</title>
        <authorList>
            <person name="Kono N."/>
            <person name="Nakamura H."/>
            <person name="Ohtoshi R."/>
            <person name="Tomita M."/>
            <person name="Numata K."/>
            <person name="Arakawa K."/>
        </authorList>
    </citation>
    <scope>NUCLEOTIDE SEQUENCE [LARGE SCALE GENOMIC DNA]</scope>
</reference>
<dbReference type="Proteomes" id="UP000299102">
    <property type="component" value="Unassembled WGS sequence"/>
</dbReference>
<sequence>MTRRRTSAGRASGAAVPRDDAPRPPYLYCDYPATHGRTLENASRRRRPPSNRLRPLPGRITIFRFNRPVALSIQLRGRNPENAIISAEAQLTSPTSSRRRYDILRLRAGFQLERDAVGGGGIEAKPAVPAP</sequence>
<name>A0A4C1W5M6_EUMVA</name>
<keyword evidence="3" id="KW-1185">Reference proteome</keyword>
<evidence type="ECO:0000313" key="3">
    <source>
        <dbReference type="Proteomes" id="UP000299102"/>
    </source>
</evidence>
<gene>
    <name evidence="2" type="ORF">EVAR_95100_1</name>
</gene>
<proteinExistence type="predicted"/>
<feature type="region of interest" description="Disordered" evidence="1">
    <location>
        <begin position="1"/>
        <end position="56"/>
    </location>
</feature>
<protein>
    <submittedName>
        <fullName evidence="2">Uncharacterized protein</fullName>
    </submittedName>
</protein>
<evidence type="ECO:0000256" key="1">
    <source>
        <dbReference type="SAM" id="MobiDB-lite"/>
    </source>
</evidence>
<comment type="caution">
    <text evidence="2">The sequence shown here is derived from an EMBL/GenBank/DDBJ whole genome shotgun (WGS) entry which is preliminary data.</text>
</comment>
<evidence type="ECO:0000313" key="2">
    <source>
        <dbReference type="EMBL" id="GBP46638.1"/>
    </source>
</evidence>
<accession>A0A4C1W5M6</accession>
<dbReference type="EMBL" id="BGZK01000487">
    <property type="protein sequence ID" value="GBP46638.1"/>
    <property type="molecule type" value="Genomic_DNA"/>
</dbReference>
<organism evidence="2 3">
    <name type="scientific">Eumeta variegata</name>
    <name type="common">Bagworm moth</name>
    <name type="synonym">Eumeta japonica</name>
    <dbReference type="NCBI Taxonomy" id="151549"/>
    <lineage>
        <taxon>Eukaryota</taxon>
        <taxon>Metazoa</taxon>
        <taxon>Ecdysozoa</taxon>
        <taxon>Arthropoda</taxon>
        <taxon>Hexapoda</taxon>
        <taxon>Insecta</taxon>
        <taxon>Pterygota</taxon>
        <taxon>Neoptera</taxon>
        <taxon>Endopterygota</taxon>
        <taxon>Lepidoptera</taxon>
        <taxon>Glossata</taxon>
        <taxon>Ditrysia</taxon>
        <taxon>Tineoidea</taxon>
        <taxon>Psychidae</taxon>
        <taxon>Oiketicinae</taxon>
        <taxon>Eumeta</taxon>
    </lineage>
</organism>
<dbReference type="AlphaFoldDB" id="A0A4C1W5M6"/>